<organism evidence="2 3">
    <name type="scientific">Jaapia argillacea MUCL 33604</name>
    <dbReference type="NCBI Taxonomy" id="933084"/>
    <lineage>
        <taxon>Eukaryota</taxon>
        <taxon>Fungi</taxon>
        <taxon>Dikarya</taxon>
        <taxon>Basidiomycota</taxon>
        <taxon>Agaricomycotina</taxon>
        <taxon>Agaricomycetes</taxon>
        <taxon>Agaricomycetidae</taxon>
        <taxon>Jaapiales</taxon>
        <taxon>Jaapiaceae</taxon>
        <taxon>Jaapia</taxon>
    </lineage>
</organism>
<accession>A0A067PE05</accession>
<evidence type="ECO:0000256" key="1">
    <source>
        <dbReference type="SAM" id="Phobius"/>
    </source>
</evidence>
<feature type="transmembrane region" description="Helical" evidence="1">
    <location>
        <begin position="102"/>
        <end position="122"/>
    </location>
</feature>
<reference evidence="3" key="1">
    <citation type="journal article" date="2014" name="Proc. Natl. Acad. Sci. U.S.A.">
        <title>Extensive sampling of basidiomycete genomes demonstrates inadequacy of the white-rot/brown-rot paradigm for wood decay fungi.</title>
        <authorList>
            <person name="Riley R."/>
            <person name="Salamov A.A."/>
            <person name="Brown D.W."/>
            <person name="Nagy L.G."/>
            <person name="Floudas D."/>
            <person name="Held B.W."/>
            <person name="Levasseur A."/>
            <person name="Lombard V."/>
            <person name="Morin E."/>
            <person name="Otillar R."/>
            <person name="Lindquist E.A."/>
            <person name="Sun H."/>
            <person name="LaButti K.M."/>
            <person name="Schmutz J."/>
            <person name="Jabbour D."/>
            <person name="Luo H."/>
            <person name="Baker S.E."/>
            <person name="Pisabarro A.G."/>
            <person name="Walton J.D."/>
            <person name="Blanchette R.A."/>
            <person name="Henrissat B."/>
            <person name="Martin F."/>
            <person name="Cullen D."/>
            <person name="Hibbett D.S."/>
            <person name="Grigoriev I.V."/>
        </authorList>
    </citation>
    <scope>NUCLEOTIDE SEQUENCE [LARGE SCALE GENOMIC DNA]</scope>
    <source>
        <strain evidence="3">MUCL 33604</strain>
    </source>
</reference>
<feature type="transmembrane region" description="Helical" evidence="1">
    <location>
        <begin position="76"/>
        <end position="95"/>
    </location>
</feature>
<dbReference type="AlphaFoldDB" id="A0A067PE05"/>
<evidence type="ECO:0000313" key="2">
    <source>
        <dbReference type="EMBL" id="KDQ52974.1"/>
    </source>
</evidence>
<keyword evidence="1" id="KW-0472">Membrane</keyword>
<keyword evidence="3" id="KW-1185">Reference proteome</keyword>
<keyword evidence="1" id="KW-1133">Transmembrane helix</keyword>
<evidence type="ECO:0000313" key="3">
    <source>
        <dbReference type="Proteomes" id="UP000027265"/>
    </source>
</evidence>
<proteinExistence type="predicted"/>
<dbReference type="HOGENOM" id="CLU_1959893_0_0_1"/>
<gene>
    <name evidence="2" type="ORF">JAAARDRAFT_440753</name>
</gene>
<protein>
    <submittedName>
        <fullName evidence="2">Uncharacterized protein</fullName>
    </submittedName>
</protein>
<dbReference type="Proteomes" id="UP000027265">
    <property type="component" value="Unassembled WGS sequence"/>
</dbReference>
<keyword evidence="1" id="KW-0812">Transmembrane</keyword>
<dbReference type="InParanoid" id="A0A067PE05"/>
<name>A0A067PE05_9AGAM</name>
<sequence>MGPSPVKSYRMKPPCYARIEYTVHTTDFSLRNSWEAPDFSASPVRHRPRAPYNLPRPFTSIHPHRPPWNADPTLDAFLRAFVFCSFSGRLFYFCLRRAPSSGFVFVAPLLGFHFAIEIILFSHCGGTI</sequence>
<dbReference type="EMBL" id="KL197736">
    <property type="protein sequence ID" value="KDQ52974.1"/>
    <property type="molecule type" value="Genomic_DNA"/>
</dbReference>